<feature type="compositionally biased region" description="Polar residues" evidence="1">
    <location>
        <begin position="157"/>
        <end position="167"/>
    </location>
</feature>
<protein>
    <submittedName>
        <fullName evidence="2">Uncharacterized protein</fullName>
    </submittedName>
</protein>
<dbReference type="Proteomes" id="UP001418222">
    <property type="component" value="Unassembled WGS sequence"/>
</dbReference>
<feature type="region of interest" description="Disordered" evidence="1">
    <location>
        <begin position="1"/>
        <end position="84"/>
    </location>
</feature>
<feature type="region of interest" description="Disordered" evidence="1">
    <location>
        <begin position="121"/>
        <end position="167"/>
    </location>
</feature>
<evidence type="ECO:0000313" key="2">
    <source>
        <dbReference type="EMBL" id="KAK8937025.1"/>
    </source>
</evidence>
<feature type="compositionally biased region" description="Basic residues" evidence="1">
    <location>
        <begin position="1"/>
        <end position="18"/>
    </location>
</feature>
<organism evidence="2 3">
    <name type="scientific">Platanthera zijinensis</name>
    <dbReference type="NCBI Taxonomy" id="2320716"/>
    <lineage>
        <taxon>Eukaryota</taxon>
        <taxon>Viridiplantae</taxon>
        <taxon>Streptophyta</taxon>
        <taxon>Embryophyta</taxon>
        <taxon>Tracheophyta</taxon>
        <taxon>Spermatophyta</taxon>
        <taxon>Magnoliopsida</taxon>
        <taxon>Liliopsida</taxon>
        <taxon>Asparagales</taxon>
        <taxon>Orchidaceae</taxon>
        <taxon>Orchidoideae</taxon>
        <taxon>Orchideae</taxon>
        <taxon>Orchidinae</taxon>
        <taxon>Platanthera</taxon>
    </lineage>
</organism>
<reference evidence="2 3" key="1">
    <citation type="journal article" date="2022" name="Nat. Plants">
        <title>Genomes of leafy and leafless Platanthera orchids illuminate the evolution of mycoheterotrophy.</title>
        <authorList>
            <person name="Li M.H."/>
            <person name="Liu K.W."/>
            <person name="Li Z."/>
            <person name="Lu H.C."/>
            <person name="Ye Q.L."/>
            <person name="Zhang D."/>
            <person name="Wang J.Y."/>
            <person name="Li Y.F."/>
            <person name="Zhong Z.M."/>
            <person name="Liu X."/>
            <person name="Yu X."/>
            <person name="Liu D.K."/>
            <person name="Tu X.D."/>
            <person name="Liu B."/>
            <person name="Hao Y."/>
            <person name="Liao X.Y."/>
            <person name="Jiang Y.T."/>
            <person name="Sun W.H."/>
            <person name="Chen J."/>
            <person name="Chen Y.Q."/>
            <person name="Ai Y."/>
            <person name="Zhai J.W."/>
            <person name="Wu S.S."/>
            <person name="Zhou Z."/>
            <person name="Hsiao Y.Y."/>
            <person name="Wu W.L."/>
            <person name="Chen Y.Y."/>
            <person name="Lin Y.F."/>
            <person name="Hsu J.L."/>
            <person name="Li C.Y."/>
            <person name="Wang Z.W."/>
            <person name="Zhao X."/>
            <person name="Zhong W.Y."/>
            <person name="Ma X.K."/>
            <person name="Ma L."/>
            <person name="Huang J."/>
            <person name="Chen G.Z."/>
            <person name="Huang M.Z."/>
            <person name="Huang L."/>
            <person name="Peng D.H."/>
            <person name="Luo Y.B."/>
            <person name="Zou S.Q."/>
            <person name="Chen S.P."/>
            <person name="Lan S."/>
            <person name="Tsai W.C."/>
            <person name="Van de Peer Y."/>
            <person name="Liu Z.J."/>
        </authorList>
    </citation>
    <scope>NUCLEOTIDE SEQUENCE [LARGE SCALE GENOMIC DNA]</scope>
    <source>
        <strain evidence="2">Lor287</strain>
    </source>
</reference>
<comment type="caution">
    <text evidence="2">The sequence shown here is derived from an EMBL/GenBank/DDBJ whole genome shotgun (WGS) entry which is preliminary data.</text>
</comment>
<proteinExistence type="predicted"/>
<gene>
    <name evidence="2" type="ORF">KSP39_PZI012174</name>
</gene>
<evidence type="ECO:0000313" key="3">
    <source>
        <dbReference type="Proteomes" id="UP001418222"/>
    </source>
</evidence>
<feature type="compositionally biased region" description="Polar residues" evidence="1">
    <location>
        <begin position="130"/>
        <end position="149"/>
    </location>
</feature>
<name>A0AAP0BFU5_9ASPA</name>
<evidence type="ECO:0000256" key="1">
    <source>
        <dbReference type="SAM" id="MobiDB-lite"/>
    </source>
</evidence>
<accession>A0AAP0BFU5</accession>
<sequence>MYRRPLHNTLRRSRTRSIRGKENNLNCNPLAQRTHKVHRKSSSSNGDQITSHHRRSTVEANCTRARYRHQATPPERNSIKTTAPPQSFAATLVPPERNFVKVTAPPQAFAATPARHHILASPSSHGVAPTATTGGILQGSPTPRNTKSKTAAAAPPSNASKGGYSST</sequence>
<dbReference type="AlphaFoldDB" id="A0AAP0BFU5"/>
<dbReference type="EMBL" id="JBBWWQ010000010">
    <property type="protein sequence ID" value="KAK8937025.1"/>
    <property type="molecule type" value="Genomic_DNA"/>
</dbReference>
<keyword evidence="3" id="KW-1185">Reference proteome</keyword>